<dbReference type="EMBL" id="JAPFRF010000011">
    <property type="protein sequence ID" value="KAJ7317611.1"/>
    <property type="molecule type" value="Genomic_DNA"/>
</dbReference>
<dbReference type="InterPro" id="IPR016186">
    <property type="entry name" value="C-type_lectin-like/link_sf"/>
</dbReference>
<proteinExistence type="predicted"/>
<comment type="subcellular location">
    <subcellularLocation>
        <location evidence="1">Secreted</location>
    </subcellularLocation>
</comment>
<protein>
    <recommendedName>
        <fullName evidence="6">C-type lectin domain-containing protein</fullName>
    </recommendedName>
</protein>
<reference evidence="7" key="1">
    <citation type="journal article" date="2023" name="DNA Res.">
        <title>Chromosome-level genome assembly of Phrynocephalus forsythii using third-generation DNA sequencing and Hi-C analysis.</title>
        <authorList>
            <person name="Qi Y."/>
            <person name="Zhao W."/>
            <person name="Zhao Y."/>
            <person name="Niu C."/>
            <person name="Cao S."/>
            <person name="Zhang Y."/>
        </authorList>
    </citation>
    <scope>NUCLEOTIDE SEQUENCE</scope>
    <source>
        <tissue evidence="7">Muscle</tissue>
    </source>
</reference>
<dbReference type="GO" id="GO:0005576">
    <property type="term" value="C:extracellular region"/>
    <property type="evidence" value="ECO:0007669"/>
    <property type="project" value="UniProtKB-SubCell"/>
</dbReference>
<feature type="transmembrane region" description="Helical" evidence="5">
    <location>
        <begin position="50"/>
        <end position="72"/>
    </location>
</feature>
<evidence type="ECO:0000256" key="5">
    <source>
        <dbReference type="SAM" id="Phobius"/>
    </source>
</evidence>
<dbReference type="InterPro" id="IPR018378">
    <property type="entry name" value="C-type_lectin_CS"/>
</dbReference>
<evidence type="ECO:0000256" key="2">
    <source>
        <dbReference type="ARBA" id="ARBA00022525"/>
    </source>
</evidence>
<evidence type="ECO:0000256" key="1">
    <source>
        <dbReference type="ARBA" id="ARBA00004613"/>
    </source>
</evidence>
<name>A0A9Q1AXI4_9SAUR</name>
<feature type="domain" description="C-type lectin" evidence="6">
    <location>
        <begin position="108"/>
        <end position="222"/>
    </location>
</feature>
<sequence>MELERESTVVPIGAVYESRGDLDNICLETGKVMASGTPDRYIPLVKKKSAFLVYLLLALSYLLIIILFGLVISNELRLPSQVARLHRQQERSKDLFPCGSRSREWQYYDGRCYFFSTQEATWHTAKSHCEERNSTLVVVHDQPKQNFLQSQTRNARYWIGLSDENTEGQWRWIDGTDYLRGFKYWKQGEPNDHQSVEDCTQIFSSGEWNDMPCNYKAFYICEKPLPS</sequence>
<dbReference type="PANTHER" id="PTHR22803">
    <property type="entry name" value="MANNOSE, PHOSPHOLIPASE, LECTIN RECEPTOR RELATED"/>
    <property type="match status" value="1"/>
</dbReference>
<dbReference type="CDD" id="cd03590">
    <property type="entry name" value="CLECT_DC-SIGN_like"/>
    <property type="match status" value="1"/>
</dbReference>
<dbReference type="AlphaFoldDB" id="A0A9Q1AXI4"/>
<dbReference type="SMART" id="SM00034">
    <property type="entry name" value="CLECT"/>
    <property type="match status" value="1"/>
</dbReference>
<dbReference type="OrthoDB" id="2142683at2759"/>
<dbReference type="PROSITE" id="PS50041">
    <property type="entry name" value="C_TYPE_LECTIN_2"/>
    <property type="match status" value="1"/>
</dbReference>
<keyword evidence="4" id="KW-1015">Disulfide bond</keyword>
<accession>A0A9Q1AXI4</accession>
<dbReference type="Proteomes" id="UP001142489">
    <property type="component" value="Unassembled WGS sequence"/>
</dbReference>
<dbReference type="InterPro" id="IPR033989">
    <property type="entry name" value="CD209-like_CTLD"/>
</dbReference>
<keyword evidence="8" id="KW-1185">Reference proteome</keyword>
<keyword evidence="2" id="KW-0964">Secreted</keyword>
<dbReference type="Gene3D" id="3.10.100.10">
    <property type="entry name" value="Mannose-Binding Protein A, subunit A"/>
    <property type="match status" value="1"/>
</dbReference>
<evidence type="ECO:0000313" key="7">
    <source>
        <dbReference type="EMBL" id="KAJ7317611.1"/>
    </source>
</evidence>
<dbReference type="InterPro" id="IPR050111">
    <property type="entry name" value="C-type_lectin/snaclec_domain"/>
</dbReference>
<evidence type="ECO:0000313" key="8">
    <source>
        <dbReference type="Proteomes" id="UP001142489"/>
    </source>
</evidence>
<dbReference type="SUPFAM" id="SSF56436">
    <property type="entry name" value="C-type lectin-like"/>
    <property type="match status" value="1"/>
</dbReference>
<dbReference type="PROSITE" id="PS00615">
    <property type="entry name" value="C_TYPE_LECTIN_1"/>
    <property type="match status" value="1"/>
</dbReference>
<dbReference type="GO" id="GO:0030246">
    <property type="term" value="F:carbohydrate binding"/>
    <property type="evidence" value="ECO:0007669"/>
    <property type="project" value="UniProtKB-KW"/>
</dbReference>
<keyword evidence="3" id="KW-0430">Lectin</keyword>
<evidence type="ECO:0000256" key="4">
    <source>
        <dbReference type="ARBA" id="ARBA00023157"/>
    </source>
</evidence>
<keyword evidence="5" id="KW-1133">Transmembrane helix</keyword>
<dbReference type="InterPro" id="IPR001304">
    <property type="entry name" value="C-type_lectin-like"/>
</dbReference>
<keyword evidence="5" id="KW-0472">Membrane</keyword>
<dbReference type="Pfam" id="PF00059">
    <property type="entry name" value="Lectin_C"/>
    <property type="match status" value="1"/>
</dbReference>
<dbReference type="InterPro" id="IPR016187">
    <property type="entry name" value="CTDL_fold"/>
</dbReference>
<evidence type="ECO:0000259" key="6">
    <source>
        <dbReference type="PROSITE" id="PS50041"/>
    </source>
</evidence>
<organism evidence="7 8">
    <name type="scientific">Phrynocephalus forsythii</name>
    <dbReference type="NCBI Taxonomy" id="171643"/>
    <lineage>
        <taxon>Eukaryota</taxon>
        <taxon>Metazoa</taxon>
        <taxon>Chordata</taxon>
        <taxon>Craniata</taxon>
        <taxon>Vertebrata</taxon>
        <taxon>Euteleostomi</taxon>
        <taxon>Lepidosauria</taxon>
        <taxon>Squamata</taxon>
        <taxon>Bifurcata</taxon>
        <taxon>Unidentata</taxon>
        <taxon>Episquamata</taxon>
        <taxon>Toxicofera</taxon>
        <taxon>Iguania</taxon>
        <taxon>Acrodonta</taxon>
        <taxon>Agamidae</taxon>
        <taxon>Agaminae</taxon>
        <taxon>Phrynocephalus</taxon>
    </lineage>
</organism>
<gene>
    <name evidence="7" type="ORF">JRQ81_003773</name>
</gene>
<comment type="caution">
    <text evidence="7">The sequence shown here is derived from an EMBL/GenBank/DDBJ whole genome shotgun (WGS) entry which is preliminary data.</text>
</comment>
<evidence type="ECO:0000256" key="3">
    <source>
        <dbReference type="ARBA" id="ARBA00022734"/>
    </source>
</evidence>
<keyword evidence="5" id="KW-0812">Transmembrane</keyword>